<feature type="domain" description="Protein kinase" evidence="7">
    <location>
        <begin position="16"/>
        <end position="272"/>
    </location>
</feature>
<evidence type="ECO:0000256" key="2">
    <source>
        <dbReference type="ARBA" id="ARBA00022741"/>
    </source>
</evidence>
<comment type="caution">
    <text evidence="9">The sequence shown here is derived from an EMBL/GenBank/DDBJ whole genome shotgun (WGS) entry which is preliminary data.</text>
</comment>
<dbReference type="AlphaFoldDB" id="A0A5P0YUS7"/>
<dbReference type="SMART" id="SM00220">
    <property type="entry name" value="S_TKc"/>
    <property type="match status" value="1"/>
</dbReference>
<dbReference type="InterPro" id="IPR002372">
    <property type="entry name" value="PQQ_rpt_dom"/>
</dbReference>
<evidence type="ECO:0000313" key="10">
    <source>
        <dbReference type="Proteomes" id="UP000320857"/>
    </source>
</evidence>
<keyword evidence="1" id="KW-0808">Transferase</keyword>
<dbReference type="Pfam" id="PF00069">
    <property type="entry name" value="Pkinase"/>
    <property type="match status" value="1"/>
</dbReference>
<keyword evidence="3" id="KW-0418">Kinase</keyword>
<evidence type="ECO:0000256" key="5">
    <source>
        <dbReference type="PROSITE-ProRule" id="PRU10141"/>
    </source>
</evidence>
<dbReference type="InterPro" id="IPR011047">
    <property type="entry name" value="Quinoprotein_ADH-like_sf"/>
</dbReference>
<dbReference type="CDD" id="cd14014">
    <property type="entry name" value="STKc_PknB_like"/>
    <property type="match status" value="1"/>
</dbReference>
<reference evidence="9 10" key="1">
    <citation type="submission" date="2019-10" db="EMBL/GenBank/DDBJ databases">
        <title>Streptomyces sp. nov., a novel actinobacterium isolated from alkaline environment.</title>
        <authorList>
            <person name="Golinska P."/>
        </authorList>
    </citation>
    <scope>NUCLEOTIDE SEQUENCE [LARGE SCALE GENOMIC DNA]</scope>
    <source>
        <strain evidence="9 10">OF1</strain>
    </source>
</reference>
<evidence type="ECO:0000256" key="3">
    <source>
        <dbReference type="ARBA" id="ARBA00022777"/>
    </source>
</evidence>
<dbReference type="EMBL" id="VJYK02000194">
    <property type="protein sequence ID" value="MQS03700.1"/>
    <property type="molecule type" value="Genomic_DNA"/>
</dbReference>
<dbReference type="PROSITE" id="PS50011">
    <property type="entry name" value="PROTEIN_KINASE_DOM"/>
    <property type="match status" value="1"/>
</dbReference>
<evidence type="ECO:0000259" key="7">
    <source>
        <dbReference type="PROSITE" id="PS50011"/>
    </source>
</evidence>
<dbReference type="InterPro" id="IPR017441">
    <property type="entry name" value="Protein_kinase_ATP_BS"/>
</dbReference>
<protein>
    <submittedName>
        <fullName evidence="9">PQQ-binding-like beta-propeller repeat protein</fullName>
    </submittedName>
</protein>
<dbReference type="Proteomes" id="UP000517765">
    <property type="component" value="Unassembled WGS sequence"/>
</dbReference>
<dbReference type="Gene3D" id="2.130.10.10">
    <property type="entry name" value="YVTN repeat-like/Quinoprotein amine dehydrogenase"/>
    <property type="match status" value="1"/>
</dbReference>
<dbReference type="EMBL" id="JABJXA010000006">
    <property type="protein sequence ID" value="MBB1257599.1"/>
    <property type="molecule type" value="Genomic_DNA"/>
</dbReference>
<dbReference type="GO" id="GO:0005524">
    <property type="term" value="F:ATP binding"/>
    <property type="evidence" value="ECO:0007669"/>
    <property type="project" value="UniProtKB-UniRule"/>
</dbReference>
<dbReference type="InterPro" id="IPR015943">
    <property type="entry name" value="WD40/YVTN_repeat-like_dom_sf"/>
</dbReference>
<dbReference type="SUPFAM" id="SSF50998">
    <property type="entry name" value="Quinoprotein alcohol dehydrogenase-like"/>
    <property type="match status" value="1"/>
</dbReference>
<evidence type="ECO:0000256" key="1">
    <source>
        <dbReference type="ARBA" id="ARBA00022679"/>
    </source>
</evidence>
<reference evidence="11" key="2">
    <citation type="submission" date="2020-05" db="EMBL/GenBank/DDBJ databases">
        <title>Classification of alakaliphilic streptomycetes isolated from an alkaline soil next to Lonar Crater, India and a proposal for the recognition of Streptomyces alkaliterrae sp. nov.</title>
        <authorList>
            <person name="Golinska P."/>
        </authorList>
    </citation>
    <scope>NUCLEOTIDE SEQUENCE [LARGE SCALE GENOMIC DNA]</scope>
    <source>
        <strain evidence="11">OF8</strain>
    </source>
</reference>
<dbReference type="PANTHER" id="PTHR43289">
    <property type="entry name" value="MITOGEN-ACTIVATED PROTEIN KINASE KINASE KINASE 20-RELATED"/>
    <property type="match status" value="1"/>
</dbReference>
<dbReference type="SMART" id="SM00564">
    <property type="entry name" value="PQQ"/>
    <property type="match status" value="2"/>
</dbReference>
<evidence type="ECO:0000256" key="6">
    <source>
        <dbReference type="SAM" id="MobiDB-lite"/>
    </source>
</evidence>
<dbReference type="InterPro" id="IPR008271">
    <property type="entry name" value="Ser/Thr_kinase_AS"/>
</dbReference>
<sequence>MLGELLDRSPRHVGPYRLLARLGAGAMGEVHLGADTRPGPAGDGPRLVAVKTVRAELVGDRELRDRFRREVATVRAVDSRFTARLLDADVDAAEPWLAAEYVAGPTLGRAVRVAGPLPAEAVRGLGLGLVRALRGIHHARVLHRDLKPANVLLGADGPRVIDFGIARGFGASTMTATGVMVGSPGFMSPEHVRGGRSVVAASDVFCLASVLAYAATGRSPFGDGPVAAVLYRILRAEADLADVPDGLRELIEDCLSPDPSTRPDTAALEARFRTAATDEADAAPWPPEVRELVAEDEAELARVVAAAGPLAPPVPTMPGASPVHSAETVTASPRAAAETGDQPAGPRRRSGRRTAALVVAAALVVGAVGGLAANALRESGGERTPAASGSPSQPSRSSPSPSAPPRAETGAGVDRHGVDRSRYFPVDGGSRPEGWRPWSAKLDGRPRGCAMNRVLLVCRTFDGGLEAVSSTDGRPLWKAPSPAPGERPAMTGARGVVIPGRGSNPLLHGDTVVSAEGGMVRGRSTEDGTVRWEHESGAGREAENVRDAILGDGVAFFSLQAGEGGALYAFDAATGKRLWRQDLSARHLPTAAFGMHGAEAFVEGRVVAGTSGGLTGFDARSGKPAPLAVPGGGDCTAVRAHGGHILCDVEGGDTVTLDAVTLRPVPPGDPADEPLKVPAENVIPAGSRQYRLEHTGRGVELTDLGPASARTPRVVGVPPRELEDAGEGEGGSGYSASDPVIVGSTALCLDNRYLYTLPLRNGERARHEIKGAPGNRGTSGLGSGGFDDAQSQVWAPELLSLGGALFLVFHDGTVRSLELPG</sequence>
<dbReference type="PROSITE" id="PS00108">
    <property type="entry name" value="PROTEIN_KINASE_ST"/>
    <property type="match status" value="1"/>
</dbReference>
<feature type="binding site" evidence="5">
    <location>
        <position position="51"/>
    </location>
    <ligand>
        <name>ATP</name>
        <dbReference type="ChEBI" id="CHEBI:30616"/>
    </ligand>
</feature>
<name>A0A5P0YUS7_9ACTN</name>
<dbReference type="Gene3D" id="3.30.200.20">
    <property type="entry name" value="Phosphorylase Kinase, domain 1"/>
    <property type="match status" value="1"/>
</dbReference>
<feature type="region of interest" description="Disordered" evidence="6">
    <location>
        <begin position="310"/>
        <end position="352"/>
    </location>
</feature>
<keyword evidence="4 5" id="KW-0067">ATP-binding</keyword>
<gene>
    <name evidence="9" type="ORF">FNX44_017845</name>
    <name evidence="8" type="ORF">H3147_01965</name>
</gene>
<dbReference type="Pfam" id="PF13360">
    <property type="entry name" value="PQQ_2"/>
    <property type="match status" value="2"/>
</dbReference>
<dbReference type="InterPro" id="IPR011009">
    <property type="entry name" value="Kinase-like_dom_sf"/>
</dbReference>
<dbReference type="SUPFAM" id="SSF56112">
    <property type="entry name" value="Protein kinase-like (PK-like)"/>
    <property type="match status" value="1"/>
</dbReference>
<evidence type="ECO:0000313" key="8">
    <source>
        <dbReference type="EMBL" id="MBB1257599.1"/>
    </source>
</evidence>
<dbReference type="GO" id="GO:0004674">
    <property type="term" value="F:protein serine/threonine kinase activity"/>
    <property type="evidence" value="ECO:0007669"/>
    <property type="project" value="TreeGrafter"/>
</dbReference>
<feature type="region of interest" description="Disordered" evidence="6">
    <location>
        <begin position="470"/>
        <end position="489"/>
    </location>
</feature>
<feature type="compositionally biased region" description="Low complexity" evidence="6">
    <location>
        <begin position="385"/>
        <end position="400"/>
    </location>
</feature>
<accession>A0A5P0YUS7</accession>
<feature type="region of interest" description="Disordered" evidence="6">
    <location>
        <begin position="702"/>
        <end position="737"/>
    </location>
</feature>
<keyword evidence="10" id="KW-1185">Reference proteome</keyword>
<proteinExistence type="predicted"/>
<dbReference type="PANTHER" id="PTHR43289:SF34">
    <property type="entry name" value="SERINE_THREONINE-PROTEIN KINASE YBDM-RELATED"/>
    <property type="match status" value="1"/>
</dbReference>
<organism evidence="9 10">
    <name type="scientific">Streptomyces alkaliterrae</name>
    <dbReference type="NCBI Taxonomy" id="2213162"/>
    <lineage>
        <taxon>Bacteria</taxon>
        <taxon>Bacillati</taxon>
        <taxon>Actinomycetota</taxon>
        <taxon>Actinomycetes</taxon>
        <taxon>Kitasatosporales</taxon>
        <taxon>Streptomycetaceae</taxon>
        <taxon>Streptomyces</taxon>
    </lineage>
</organism>
<evidence type="ECO:0000256" key="4">
    <source>
        <dbReference type="ARBA" id="ARBA00022840"/>
    </source>
</evidence>
<dbReference type="PROSITE" id="PS00107">
    <property type="entry name" value="PROTEIN_KINASE_ATP"/>
    <property type="match status" value="1"/>
</dbReference>
<reference evidence="8" key="3">
    <citation type="journal article" name="Syst. Appl. Microbiol.">
        <title>Streptomyces alkaliterrae sp. nov., isolated from an alkaline soil, and emended descriptions of Streptomyces alkaliphilus, Streptomyces calidiresistens and Streptomyces durbertensis.</title>
        <authorList>
            <person name="Swiecimska M."/>
            <person name="Golinska P."/>
            <person name="Nouioui I."/>
            <person name="Wypij M."/>
            <person name="Rai M."/>
            <person name="Sangal V."/>
            <person name="Goodfellow M."/>
        </authorList>
    </citation>
    <scope>NUCLEOTIDE SEQUENCE</scope>
    <source>
        <strain evidence="8">OF8</strain>
    </source>
</reference>
<dbReference type="InterPro" id="IPR018391">
    <property type="entry name" value="PQQ_b-propeller_rpt"/>
</dbReference>
<feature type="region of interest" description="Disordered" evidence="6">
    <location>
        <begin position="378"/>
        <end position="431"/>
    </location>
</feature>
<feature type="compositionally biased region" description="Basic and acidic residues" evidence="6">
    <location>
        <begin position="413"/>
        <end position="422"/>
    </location>
</feature>
<dbReference type="Gene3D" id="1.10.510.10">
    <property type="entry name" value="Transferase(Phosphotransferase) domain 1"/>
    <property type="match status" value="1"/>
</dbReference>
<dbReference type="InterPro" id="IPR000719">
    <property type="entry name" value="Prot_kinase_dom"/>
</dbReference>
<keyword evidence="2 5" id="KW-0547">Nucleotide-binding</keyword>
<dbReference type="RefSeq" id="WP_143649268.1">
    <property type="nucleotide sequence ID" value="NZ_JABJXA010000006.1"/>
</dbReference>
<evidence type="ECO:0000313" key="11">
    <source>
        <dbReference type="Proteomes" id="UP000517765"/>
    </source>
</evidence>
<dbReference type="Proteomes" id="UP000320857">
    <property type="component" value="Unassembled WGS sequence"/>
</dbReference>
<evidence type="ECO:0000313" key="9">
    <source>
        <dbReference type="EMBL" id="MQS03700.1"/>
    </source>
</evidence>
<dbReference type="OrthoDB" id="4328635at2"/>